<evidence type="ECO:0008006" key="3">
    <source>
        <dbReference type="Google" id="ProtNLM"/>
    </source>
</evidence>
<keyword evidence="2" id="KW-1185">Reference proteome</keyword>
<dbReference type="EMBL" id="HG675067">
    <property type="protein sequence ID" value="CDJ40277.1"/>
    <property type="molecule type" value="Genomic_DNA"/>
</dbReference>
<dbReference type="GeneID" id="25253322"/>
<evidence type="ECO:0000313" key="2">
    <source>
        <dbReference type="Proteomes" id="UP000030747"/>
    </source>
</evidence>
<dbReference type="GO" id="GO:0005762">
    <property type="term" value="C:mitochondrial large ribosomal subunit"/>
    <property type="evidence" value="ECO:0007669"/>
    <property type="project" value="TreeGrafter"/>
</dbReference>
<organism evidence="1 2">
    <name type="scientific">Eimeria tenella</name>
    <name type="common">Coccidian parasite</name>
    <dbReference type="NCBI Taxonomy" id="5802"/>
    <lineage>
        <taxon>Eukaryota</taxon>
        <taxon>Sar</taxon>
        <taxon>Alveolata</taxon>
        <taxon>Apicomplexa</taxon>
        <taxon>Conoidasida</taxon>
        <taxon>Coccidia</taxon>
        <taxon>Eucoccidiorida</taxon>
        <taxon>Eimeriorina</taxon>
        <taxon>Eimeriidae</taxon>
        <taxon>Eimeria</taxon>
    </lineage>
</organism>
<dbReference type="RefSeq" id="XP_013231030.1">
    <property type="nucleotide sequence ID" value="XM_013375576.1"/>
</dbReference>
<dbReference type="InterPro" id="IPR015797">
    <property type="entry name" value="NUDIX_hydrolase-like_dom_sf"/>
</dbReference>
<dbReference type="Proteomes" id="UP000030747">
    <property type="component" value="Unassembled WGS sequence"/>
</dbReference>
<dbReference type="OMA" id="CTFEKRK"/>
<dbReference type="AlphaFoldDB" id="U6KQ74"/>
<evidence type="ECO:0000313" key="1">
    <source>
        <dbReference type="EMBL" id="CDJ40277.1"/>
    </source>
</evidence>
<reference evidence="1" key="1">
    <citation type="submission" date="2013-10" db="EMBL/GenBank/DDBJ databases">
        <title>Genomic analysis of the causative agents of coccidiosis in chickens.</title>
        <authorList>
            <person name="Reid A.J."/>
            <person name="Blake D."/>
            <person name="Billington K."/>
            <person name="Browne H."/>
            <person name="Dunn M."/>
            <person name="Hung S."/>
            <person name="Kawahara F."/>
            <person name="Miranda-Saavedra D."/>
            <person name="Mourier T."/>
            <person name="Nagra H."/>
            <person name="Otto T.D."/>
            <person name="Rawlings N."/>
            <person name="Sanchez A."/>
            <person name="Sanders M."/>
            <person name="Subramaniam C."/>
            <person name="Tay Y."/>
            <person name="Dear P."/>
            <person name="Doerig C."/>
            <person name="Gruber A."/>
            <person name="Parkinson J."/>
            <person name="Shirley M."/>
            <person name="Wan K.L."/>
            <person name="Berriman M."/>
            <person name="Tomley F."/>
            <person name="Pain A."/>
        </authorList>
    </citation>
    <scope>NUCLEOTIDE SEQUENCE [LARGE SCALE GENOMIC DNA]</scope>
    <source>
        <strain evidence="1">Houghton</strain>
    </source>
</reference>
<dbReference type="VEuPathDB" id="ToxoDB:ETH2_0303800"/>
<dbReference type="Gene3D" id="3.90.79.10">
    <property type="entry name" value="Nucleoside Triphosphate Pyrophosphohydrolase"/>
    <property type="match status" value="1"/>
</dbReference>
<protein>
    <recommendedName>
        <fullName evidence="3">Ribosomal protein L46 N-terminal domain-containing protein</fullName>
    </recommendedName>
</protein>
<sequence length="353" mass="39734">MAMTAAAVWLHTYVDGFRLCCCRNFLHTAAAARVAERAVKATAGAAHTSCQRQLSSASASKAAAALGGKSSAGLGLLRAATLLLNNPPPHYEVSVHKGLKVQASLLLQRLPLVYKEPKHEQEFRLFKEEWERRTNNSTTLSDEITYMQLPGHFLETRQQQQQREQKERRTGDAQMSELDMLLQQEGLAIDRHKMRRQRRQHQDNAGVPVSASAAATTVAEREDQSLSQLPERVLLLLVKYGHSWQLPVEDRRQGQTMRQTLARLCMKQLGLREAPFMVGFSPAAVRHIRNRPGEVIQGREIFYYRAYHVPEQPQVCLPADSPVRDWAWVTAEEARRRMPAAGFAAVRDSLLLG</sequence>
<gene>
    <name evidence="1" type="ORF">ETH_00021020</name>
</gene>
<name>U6KQ74_EIMTE</name>
<dbReference type="OrthoDB" id="414075at2759"/>
<reference evidence="1" key="2">
    <citation type="submission" date="2013-10" db="EMBL/GenBank/DDBJ databases">
        <authorList>
            <person name="Aslett M."/>
        </authorList>
    </citation>
    <scope>NUCLEOTIDE SEQUENCE [LARGE SCALE GENOMIC DNA]</scope>
    <source>
        <strain evidence="1">Houghton</strain>
    </source>
</reference>
<dbReference type="PANTHER" id="PTHR13124:SF12">
    <property type="entry name" value="LARGE RIBOSOMAL SUBUNIT PROTEIN ML46"/>
    <property type="match status" value="1"/>
</dbReference>
<dbReference type="SUPFAM" id="SSF55811">
    <property type="entry name" value="Nudix"/>
    <property type="match status" value="1"/>
</dbReference>
<dbReference type="GO" id="GO:0003735">
    <property type="term" value="F:structural constituent of ribosome"/>
    <property type="evidence" value="ECO:0007669"/>
    <property type="project" value="InterPro"/>
</dbReference>
<accession>U6KQ74</accession>
<proteinExistence type="predicted"/>
<dbReference type="PANTHER" id="PTHR13124">
    <property type="entry name" value="39S RIBOSOMAL PROTEIN L46, MITOCHONDRIAL PRECURSOR-RELATED"/>
    <property type="match status" value="1"/>
</dbReference>
<dbReference type="InterPro" id="IPR040008">
    <property type="entry name" value="Ribosomal_mL46"/>
</dbReference>
<dbReference type="VEuPathDB" id="ToxoDB:ETH_00021020"/>